<evidence type="ECO:0000313" key="1">
    <source>
        <dbReference type="EMBL" id="MBX53243.1"/>
    </source>
</evidence>
<proteinExistence type="predicted"/>
<dbReference type="AlphaFoldDB" id="A0A2P2PET3"/>
<accession>A0A2P2PET3</accession>
<reference evidence="1" key="1">
    <citation type="submission" date="2018-02" db="EMBL/GenBank/DDBJ databases">
        <title>Rhizophora mucronata_Transcriptome.</title>
        <authorList>
            <person name="Meera S.P."/>
            <person name="Sreeshan A."/>
            <person name="Augustine A."/>
        </authorList>
    </citation>
    <scope>NUCLEOTIDE SEQUENCE</scope>
    <source>
        <tissue evidence="1">Leaf</tissue>
    </source>
</reference>
<sequence>MVIICIVIGITGCRISFCVWIRRRNLFNLKIINWFLIRNLGPY</sequence>
<protein>
    <submittedName>
        <fullName evidence="1">Uncharacterized protein</fullName>
    </submittedName>
</protein>
<dbReference type="EMBL" id="GGEC01072759">
    <property type="protein sequence ID" value="MBX53243.1"/>
    <property type="molecule type" value="Transcribed_RNA"/>
</dbReference>
<organism evidence="1">
    <name type="scientific">Rhizophora mucronata</name>
    <name type="common">Asiatic mangrove</name>
    <dbReference type="NCBI Taxonomy" id="61149"/>
    <lineage>
        <taxon>Eukaryota</taxon>
        <taxon>Viridiplantae</taxon>
        <taxon>Streptophyta</taxon>
        <taxon>Embryophyta</taxon>
        <taxon>Tracheophyta</taxon>
        <taxon>Spermatophyta</taxon>
        <taxon>Magnoliopsida</taxon>
        <taxon>eudicotyledons</taxon>
        <taxon>Gunneridae</taxon>
        <taxon>Pentapetalae</taxon>
        <taxon>rosids</taxon>
        <taxon>fabids</taxon>
        <taxon>Malpighiales</taxon>
        <taxon>Rhizophoraceae</taxon>
        <taxon>Rhizophora</taxon>
    </lineage>
</organism>
<name>A0A2P2PET3_RHIMU</name>